<keyword evidence="3" id="KW-1185">Reference proteome</keyword>
<dbReference type="Proteomes" id="UP001363151">
    <property type="component" value="Unassembled WGS sequence"/>
</dbReference>
<evidence type="ECO:0000313" key="2">
    <source>
        <dbReference type="EMBL" id="KAK7234988.1"/>
    </source>
</evidence>
<dbReference type="EMBL" id="JBBJCI010000299">
    <property type="protein sequence ID" value="KAK7234988.1"/>
    <property type="molecule type" value="Genomic_DNA"/>
</dbReference>
<proteinExistence type="predicted"/>
<evidence type="ECO:0000256" key="1">
    <source>
        <dbReference type="SAM" id="MobiDB-lite"/>
    </source>
</evidence>
<accession>A0ABR1FPC5</accession>
<reference evidence="2 3" key="1">
    <citation type="submission" date="2024-03" db="EMBL/GenBank/DDBJ databases">
        <title>Aureococcus anophagefferens CCMP1851 and Kratosvirus quantuckense: Draft genome of a second virus-susceptible host strain in the model system.</title>
        <authorList>
            <person name="Chase E."/>
            <person name="Truchon A.R."/>
            <person name="Schepens W."/>
            <person name="Wilhelm S.W."/>
        </authorList>
    </citation>
    <scope>NUCLEOTIDE SEQUENCE [LARGE SCALE GENOMIC DNA]</scope>
    <source>
        <strain evidence="2 3">CCMP1851</strain>
    </source>
</reference>
<organism evidence="2 3">
    <name type="scientific">Aureococcus anophagefferens</name>
    <name type="common">Harmful bloom alga</name>
    <dbReference type="NCBI Taxonomy" id="44056"/>
    <lineage>
        <taxon>Eukaryota</taxon>
        <taxon>Sar</taxon>
        <taxon>Stramenopiles</taxon>
        <taxon>Ochrophyta</taxon>
        <taxon>Pelagophyceae</taxon>
        <taxon>Pelagomonadales</taxon>
        <taxon>Pelagomonadaceae</taxon>
        <taxon>Aureococcus</taxon>
    </lineage>
</organism>
<feature type="region of interest" description="Disordered" evidence="1">
    <location>
        <begin position="1"/>
        <end position="25"/>
    </location>
</feature>
<protein>
    <submittedName>
        <fullName evidence="2">Uncharacterized protein</fullName>
    </submittedName>
</protein>
<sequence length="25" mass="2728">MGWLKAAAGPSFRSRCRSPSTHPNL</sequence>
<name>A0ABR1FPC5_AURAN</name>
<evidence type="ECO:0000313" key="3">
    <source>
        <dbReference type="Proteomes" id="UP001363151"/>
    </source>
</evidence>
<gene>
    <name evidence="2" type="ORF">SO694_0014100</name>
</gene>
<comment type="caution">
    <text evidence="2">The sequence shown here is derived from an EMBL/GenBank/DDBJ whole genome shotgun (WGS) entry which is preliminary data.</text>
</comment>